<dbReference type="Proteomes" id="UP000007524">
    <property type="component" value="Segment"/>
</dbReference>
<organism evidence="1 2">
    <name type="scientific">Klebsiella phage vB_KleM_RaK2</name>
    <dbReference type="NCBI Taxonomy" id="1147094"/>
    <lineage>
        <taxon>Viruses</taxon>
        <taxon>Duplodnaviria</taxon>
        <taxon>Heunggongvirae</taxon>
        <taxon>Uroviricota</taxon>
        <taxon>Caudoviricetes</taxon>
        <taxon>Alcyoneusvirus</taxon>
        <taxon>Alcyoneusvirus RaK2</taxon>
    </lineage>
</organism>
<dbReference type="RefSeq" id="YP_007007404.1">
    <property type="nucleotide sequence ID" value="NC_019526.1"/>
</dbReference>
<proteinExistence type="predicted"/>
<gene>
    <name evidence="1" type="ORF">RaK2_00249</name>
</gene>
<evidence type="ECO:0000313" key="1">
    <source>
        <dbReference type="EMBL" id="AFA44522.1"/>
    </source>
</evidence>
<dbReference type="GeneID" id="14012837"/>
<dbReference type="KEGG" id="vg:14012837"/>
<reference evidence="1 2" key="1">
    <citation type="journal article" date="2012" name="J. Virol.">
        <title>Genome of Klebsiella sp.-Infecting Bacteriophage vB_KleM_RaK2.</title>
        <authorList>
            <person name="Simoliunas E."/>
            <person name="Kaliniene L."/>
            <person name="Truncaite L."/>
            <person name="Klausa V."/>
            <person name="Zajanckauskaite A."/>
            <person name="Meskys R."/>
        </authorList>
    </citation>
    <scope>NUCLEOTIDE SEQUENCE [LARGE SCALE GENOMIC DNA]</scope>
</reference>
<protein>
    <submittedName>
        <fullName evidence="1">Uncharacterized protein</fullName>
    </submittedName>
</protein>
<accession>H6X456</accession>
<dbReference type="EMBL" id="JQ513383">
    <property type="protein sequence ID" value="AFA44522.1"/>
    <property type="molecule type" value="Genomic_DNA"/>
</dbReference>
<evidence type="ECO:0000313" key="2">
    <source>
        <dbReference type="Proteomes" id="UP000007524"/>
    </source>
</evidence>
<sequence>MKTLLLIVVVAFGAWWFSENFSITSKNEPQPVPQEVHTDSIGTKVDKIIKVITE</sequence>
<name>H6X456_9CAUD</name>
<keyword evidence="2" id="KW-1185">Reference proteome</keyword>